<organism evidence="1 2">
    <name type="scientific">Luteipulveratus flavus</name>
    <dbReference type="NCBI Taxonomy" id="3031728"/>
    <lineage>
        <taxon>Bacteria</taxon>
        <taxon>Bacillati</taxon>
        <taxon>Actinomycetota</taxon>
        <taxon>Actinomycetes</taxon>
        <taxon>Micrococcales</taxon>
        <taxon>Dermacoccaceae</taxon>
        <taxon>Luteipulveratus</taxon>
    </lineage>
</organism>
<dbReference type="EMBL" id="JAROAV010000048">
    <property type="protein sequence ID" value="MDF8266086.1"/>
    <property type="molecule type" value="Genomic_DNA"/>
</dbReference>
<protein>
    <submittedName>
        <fullName evidence="1">TetR/AcrR family transcriptional regulator</fullName>
    </submittedName>
</protein>
<dbReference type="SUPFAM" id="SSF46689">
    <property type="entry name" value="Homeodomain-like"/>
    <property type="match status" value="1"/>
</dbReference>
<dbReference type="Gene3D" id="1.10.357.10">
    <property type="entry name" value="Tetracycline Repressor, domain 2"/>
    <property type="match status" value="1"/>
</dbReference>
<gene>
    <name evidence="1" type="ORF">P4R38_17695</name>
</gene>
<sequence>MQRSASDPLLDAVVAEVMAYGVRRATATSVAQRAGVSRMTVHRRGGLQQLLLDAISREFDQTVHAVAGPESGEPVRARLSAGVASTIATLNASPLITALHRHDPELVVPYLVDRLGHSQQTVLAVLVEAIRLGQEDGSVREVDPDLAGHVLLMALQNFVISAGIIRQVTDPQAVLREVSVLVDSYLAPAATS</sequence>
<dbReference type="Proteomes" id="UP001528912">
    <property type="component" value="Unassembled WGS sequence"/>
</dbReference>
<comment type="caution">
    <text evidence="1">The sequence shown here is derived from an EMBL/GenBank/DDBJ whole genome shotgun (WGS) entry which is preliminary data.</text>
</comment>
<dbReference type="SUPFAM" id="SSF48498">
    <property type="entry name" value="Tetracyclin repressor-like, C-terminal domain"/>
    <property type="match status" value="1"/>
</dbReference>
<keyword evidence="2" id="KW-1185">Reference proteome</keyword>
<proteinExistence type="predicted"/>
<name>A0ABT6CB25_9MICO</name>
<dbReference type="Gene3D" id="1.10.10.60">
    <property type="entry name" value="Homeodomain-like"/>
    <property type="match status" value="1"/>
</dbReference>
<dbReference type="InterPro" id="IPR036271">
    <property type="entry name" value="Tet_transcr_reg_TetR-rel_C_sf"/>
</dbReference>
<evidence type="ECO:0000313" key="2">
    <source>
        <dbReference type="Proteomes" id="UP001528912"/>
    </source>
</evidence>
<dbReference type="InterPro" id="IPR009057">
    <property type="entry name" value="Homeodomain-like_sf"/>
</dbReference>
<reference evidence="1 2" key="1">
    <citation type="submission" date="2023-03" db="EMBL/GenBank/DDBJ databases">
        <title>YIM 133296 draft genome.</title>
        <authorList>
            <person name="Xiong L."/>
        </authorList>
    </citation>
    <scope>NUCLEOTIDE SEQUENCE [LARGE SCALE GENOMIC DNA]</scope>
    <source>
        <strain evidence="1 2">YIM 133296</strain>
    </source>
</reference>
<evidence type="ECO:0000313" key="1">
    <source>
        <dbReference type="EMBL" id="MDF8266086.1"/>
    </source>
</evidence>
<accession>A0ABT6CB25</accession>
<dbReference type="RefSeq" id="WP_277193316.1">
    <property type="nucleotide sequence ID" value="NZ_JAROAV010000048.1"/>
</dbReference>